<dbReference type="AlphaFoldDB" id="F4QFR0"/>
<reference evidence="2" key="1">
    <citation type="journal article" date="2011" name="Genome Res.">
        <title>Phylogeny-wide analysis of social amoeba genomes highlights ancient origins for complex intercellular communication.</title>
        <authorList>
            <person name="Heidel A.J."/>
            <person name="Lawal H.M."/>
            <person name="Felder M."/>
            <person name="Schilde C."/>
            <person name="Helps N.R."/>
            <person name="Tunggal B."/>
            <person name="Rivero F."/>
            <person name="John U."/>
            <person name="Schleicher M."/>
            <person name="Eichinger L."/>
            <person name="Platzer M."/>
            <person name="Noegel A.A."/>
            <person name="Schaap P."/>
            <person name="Gloeckner G."/>
        </authorList>
    </citation>
    <scope>NUCLEOTIDE SEQUENCE [LARGE SCALE GENOMIC DNA]</scope>
    <source>
        <strain evidence="2">SH3</strain>
    </source>
</reference>
<organism evidence="1 2">
    <name type="scientific">Cavenderia fasciculata</name>
    <name type="common">Slime mold</name>
    <name type="synonym">Dictyostelium fasciculatum</name>
    <dbReference type="NCBI Taxonomy" id="261658"/>
    <lineage>
        <taxon>Eukaryota</taxon>
        <taxon>Amoebozoa</taxon>
        <taxon>Evosea</taxon>
        <taxon>Eumycetozoa</taxon>
        <taxon>Dictyostelia</taxon>
        <taxon>Acytosteliales</taxon>
        <taxon>Cavenderiaceae</taxon>
        <taxon>Cavenderia</taxon>
    </lineage>
</organism>
<protein>
    <submittedName>
        <fullName evidence="1">Uncharacterized protein</fullName>
    </submittedName>
</protein>
<evidence type="ECO:0000313" key="1">
    <source>
        <dbReference type="EMBL" id="EGG14307.1"/>
    </source>
</evidence>
<proteinExistence type="predicted"/>
<accession>F4QFR0</accession>
<gene>
    <name evidence="1" type="ORF">DFA_12077</name>
</gene>
<dbReference type="KEGG" id="dfa:DFA_12077"/>
<dbReference type="GeneID" id="14866384"/>
<evidence type="ECO:0000313" key="2">
    <source>
        <dbReference type="Proteomes" id="UP000007797"/>
    </source>
</evidence>
<dbReference type="Proteomes" id="UP000007797">
    <property type="component" value="Unassembled WGS sequence"/>
</dbReference>
<sequence length="168" mass="18531">MVKKGDLIMYNDTSSSYTQISSELAEFIGLSGHPSIFDTSMIGGTVQRNFLCPARLSVLDGVELPVVVKCSPGQPSLFGLEPMLLLNMQIHCLKGKFTIDDDPINLQTIHPKPPFPFLFWDQLLVHFKVDPSSIVPVRDLPKVSRINVGIGLGISYQSDVDFKLLNGD</sequence>
<name>F4QFR0_CACFS</name>
<dbReference type="RefSeq" id="XP_004351016.1">
    <property type="nucleotide sequence ID" value="XM_004350964.1"/>
</dbReference>
<keyword evidence="2" id="KW-1185">Reference proteome</keyword>
<dbReference type="EMBL" id="GL883029">
    <property type="protein sequence ID" value="EGG14307.1"/>
    <property type="molecule type" value="Genomic_DNA"/>
</dbReference>